<dbReference type="EMBL" id="CP017766">
    <property type="protein sequence ID" value="AUB56167.1"/>
    <property type="molecule type" value="Genomic_DNA"/>
</dbReference>
<keyword evidence="1" id="KW-0805">Transcription regulation</keyword>
<dbReference type="InterPro" id="IPR051011">
    <property type="entry name" value="Metal_resp_trans_reg"/>
</dbReference>
<dbReference type="EMBL" id="JABBYL010000026">
    <property type="protein sequence ID" value="NMO09627.1"/>
    <property type="molecule type" value="Genomic_DNA"/>
</dbReference>
<keyword evidence="3" id="KW-0804">Transcription</keyword>
<dbReference type="Proteomes" id="UP000591058">
    <property type="component" value="Unassembled WGS sequence"/>
</dbReference>
<dbReference type="NCBIfam" id="NF033788">
    <property type="entry name" value="HTH_metalloreg"/>
    <property type="match status" value="1"/>
</dbReference>
<dbReference type="Gene3D" id="1.10.10.10">
    <property type="entry name" value="Winged helix-like DNA-binding domain superfamily/Winged helix DNA-binding domain"/>
    <property type="match status" value="1"/>
</dbReference>
<dbReference type="GO" id="GO:0003700">
    <property type="term" value="F:DNA-binding transcription factor activity"/>
    <property type="evidence" value="ECO:0007669"/>
    <property type="project" value="InterPro"/>
</dbReference>
<dbReference type="PRINTS" id="PR00778">
    <property type="entry name" value="HTHARSR"/>
</dbReference>
<reference evidence="5 8" key="1">
    <citation type="submission" date="2016-10" db="EMBL/GenBank/DDBJ databases">
        <title>Comparative genomics between deep and shallow subseafloor isolates.</title>
        <authorList>
            <person name="Ishii S."/>
            <person name="Miller J.R."/>
            <person name="Sutton G."/>
            <person name="Suzuki S."/>
            <person name="Methe B."/>
            <person name="Inagaki F."/>
            <person name="Imachi H."/>
        </authorList>
    </citation>
    <scope>NUCLEOTIDE SEQUENCE [LARGE SCALE GENOMIC DNA]</scope>
    <source>
        <strain evidence="5 8">MO-MB1</strain>
    </source>
</reference>
<evidence type="ECO:0000259" key="4">
    <source>
        <dbReference type="PROSITE" id="PS50987"/>
    </source>
</evidence>
<evidence type="ECO:0000313" key="6">
    <source>
        <dbReference type="EMBL" id="HII83591.1"/>
    </source>
</evidence>
<evidence type="ECO:0000313" key="5">
    <source>
        <dbReference type="EMBL" id="AUB56167.1"/>
    </source>
</evidence>
<evidence type="ECO:0000256" key="3">
    <source>
        <dbReference type="ARBA" id="ARBA00023163"/>
    </source>
</evidence>
<evidence type="ECO:0000313" key="7">
    <source>
        <dbReference type="EMBL" id="NMO09627.1"/>
    </source>
</evidence>
<dbReference type="PANTHER" id="PTHR43132">
    <property type="entry name" value="ARSENICAL RESISTANCE OPERON REPRESSOR ARSR-RELATED"/>
    <property type="match status" value="1"/>
</dbReference>
<evidence type="ECO:0000256" key="1">
    <source>
        <dbReference type="ARBA" id="ARBA00023015"/>
    </source>
</evidence>
<dbReference type="InterPro" id="IPR036388">
    <property type="entry name" value="WH-like_DNA-bd_sf"/>
</dbReference>
<evidence type="ECO:0000256" key="2">
    <source>
        <dbReference type="ARBA" id="ARBA00023125"/>
    </source>
</evidence>
<reference evidence="7 9" key="3">
    <citation type="submission" date="2020-04" db="EMBL/GenBank/DDBJ databases">
        <title>Draft genome of Methanobacterium subterraneum isolated from animal feces.</title>
        <authorList>
            <person name="Ouboter H.T."/>
            <person name="Berger S."/>
            <person name="Gungor E."/>
            <person name="Jetten M.S.M."/>
            <person name="Welte C.U."/>
        </authorList>
    </citation>
    <scope>NUCLEOTIDE SEQUENCE [LARGE SCALE GENOMIC DNA]</scope>
    <source>
        <strain evidence="7">HO_2020</strain>
    </source>
</reference>
<gene>
    <name evidence="5" type="ORF">BK007_09205</name>
    <name evidence="6" type="ORF">HA271_01845</name>
    <name evidence="7" type="ORF">HG719_07260</name>
</gene>
<evidence type="ECO:0000313" key="8">
    <source>
        <dbReference type="Proteomes" id="UP000232806"/>
    </source>
</evidence>
<organism evidence="5 8">
    <name type="scientific">Methanobacterium subterraneum</name>
    <dbReference type="NCBI Taxonomy" id="59277"/>
    <lineage>
        <taxon>Archaea</taxon>
        <taxon>Methanobacteriati</taxon>
        <taxon>Methanobacteriota</taxon>
        <taxon>Methanomada group</taxon>
        <taxon>Methanobacteria</taxon>
        <taxon>Methanobacteriales</taxon>
        <taxon>Methanobacteriaceae</taxon>
        <taxon>Methanobacterium</taxon>
    </lineage>
</organism>
<evidence type="ECO:0000313" key="9">
    <source>
        <dbReference type="Proteomes" id="UP000591058"/>
    </source>
</evidence>
<dbReference type="SMART" id="SM00418">
    <property type="entry name" value="HTH_ARSR"/>
    <property type="match status" value="1"/>
</dbReference>
<dbReference type="InterPro" id="IPR001845">
    <property type="entry name" value="HTH_ArsR_DNA-bd_dom"/>
</dbReference>
<dbReference type="PROSITE" id="PS50987">
    <property type="entry name" value="HTH_ARSR_2"/>
    <property type="match status" value="1"/>
</dbReference>
<dbReference type="GO" id="GO:0003677">
    <property type="term" value="F:DNA binding"/>
    <property type="evidence" value="ECO:0007669"/>
    <property type="project" value="UniProtKB-KW"/>
</dbReference>
<feature type="domain" description="HTH arsR-type" evidence="4">
    <location>
        <begin position="27"/>
        <end position="118"/>
    </location>
</feature>
<name>A0A2H4VDK1_9EURY</name>
<accession>A0A2H4VDK1</accession>
<reference evidence="6" key="2">
    <citation type="journal article" date="2020" name="bioRxiv">
        <title>A rank-normalized archaeal taxonomy based on genome phylogeny resolves widespread incomplete and uneven classifications.</title>
        <authorList>
            <person name="Rinke C."/>
            <person name="Chuvochina M."/>
            <person name="Mussig A.J."/>
            <person name="Chaumeil P.-A."/>
            <person name="Waite D.W."/>
            <person name="Whitman W.B."/>
            <person name="Parks D.H."/>
            <person name="Hugenholtz P."/>
        </authorList>
    </citation>
    <scope>NUCLEOTIDE SEQUENCE</scope>
    <source>
        <strain evidence="6">UBA11802</strain>
    </source>
</reference>
<dbReference type="EMBL" id="DUHE01000057">
    <property type="protein sequence ID" value="HII83591.1"/>
    <property type="molecule type" value="Genomic_DNA"/>
</dbReference>
<dbReference type="Pfam" id="PF01022">
    <property type="entry name" value="HTH_5"/>
    <property type="match status" value="1"/>
</dbReference>
<dbReference type="PANTHER" id="PTHR43132:SF6">
    <property type="entry name" value="HTH-TYPE TRANSCRIPTIONAL REPRESSOR CZRA"/>
    <property type="match status" value="1"/>
</dbReference>
<dbReference type="SUPFAM" id="SSF46785">
    <property type="entry name" value="Winged helix' DNA-binding domain"/>
    <property type="match status" value="1"/>
</dbReference>
<dbReference type="CDD" id="cd00090">
    <property type="entry name" value="HTH_ARSR"/>
    <property type="match status" value="1"/>
</dbReference>
<proteinExistence type="predicted"/>
<dbReference type="InterPro" id="IPR011991">
    <property type="entry name" value="ArsR-like_HTH"/>
</dbReference>
<dbReference type="InterPro" id="IPR036390">
    <property type="entry name" value="WH_DNA-bd_sf"/>
</dbReference>
<sequence length="118" mass="13723">MSMKGEDVCDVQCIHEDSVREVKSQMLDDETFQMISDNFKILSDPTRLKILYALILKEICVCDLAAILKMNDSAVSHQLRLLRNKNLVKFRKKGKMAYYSISDQRIMEMIQMESELVD</sequence>
<dbReference type="Proteomes" id="UP000586031">
    <property type="component" value="Unassembled WGS sequence"/>
</dbReference>
<dbReference type="AlphaFoldDB" id="A0A2H4VDK1"/>
<keyword evidence="2" id="KW-0238">DNA-binding</keyword>
<dbReference type="Proteomes" id="UP000232806">
    <property type="component" value="Chromosome"/>
</dbReference>
<protein>
    <submittedName>
        <fullName evidence="5 6">Transcriptional regulator</fullName>
    </submittedName>
</protein>